<accession>A0A973A6U7</accession>
<dbReference type="EMBL" id="JABMOJ010000052">
    <property type="protein sequence ID" value="NQV63989.1"/>
    <property type="molecule type" value="Genomic_DNA"/>
</dbReference>
<feature type="domain" description="Carboxymuconolactone decarboxylase-like" evidence="1">
    <location>
        <begin position="68"/>
        <end position="137"/>
    </location>
</feature>
<evidence type="ECO:0000259" key="1">
    <source>
        <dbReference type="Pfam" id="PF02627"/>
    </source>
</evidence>
<dbReference type="Proteomes" id="UP000754644">
    <property type="component" value="Unassembled WGS sequence"/>
</dbReference>
<dbReference type="Pfam" id="PF02627">
    <property type="entry name" value="CMD"/>
    <property type="match status" value="1"/>
</dbReference>
<organism evidence="2 3">
    <name type="scientific">SAR86 cluster bacterium</name>
    <dbReference type="NCBI Taxonomy" id="2030880"/>
    <lineage>
        <taxon>Bacteria</taxon>
        <taxon>Pseudomonadati</taxon>
        <taxon>Pseudomonadota</taxon>
        <taxon>Gammaproteobacteria</taxon>
        <taxon>SAR86 cluster</taxon>
    </lineage>
</organism>
<dbReference type="Gene3D" id="1.20.1290.10">
    <property type="entry name" value="AhpD-like"/>
    <property type="match status" value="1"/>
</dbReference>
<evidence type="ECO:0000313" key="3">
    <source>
        <dbReference type="Proteomes" id="UP000754644"/>
    </source>
</evidence>
<comment type="caution">
    <text evidence="2">The sequence shown here is derived from an EMBL/GenBank/DDBJ whole genome shotgun (WGS) entry which is preliminary data.</text>
</comment>
<dbReference type="InterPro" id="IPR003779">
    <property type="entry name" value="CMD-like"/>
</dbReference>
<proteinExistence type="predicted"/>
<dbReference type="InterPro" id="IPR029032">
    <property type="entry name" value="AhpD-like"/>
</dbReference>
<evidence type="ECO:0000313" key="2">
    <source>
        <dbReference type="EMBL" id="NQV63989.1"/>
    </source>
</evidence>
<dbReference type="PANTHER" id="PTHR34846:SF5">
    <property type="entry name" value="CARBOXYMUCONOLACTONE DECARBOXYLASE-LIKE DOMAIN-CONTAINING PROTEIN"/>
    <property type="match status" value="1"/>
</dbReference>
<dbReference type="GO" id="GO:0051920">
    <property type="term" value="F:peroxiredoxin activity"/>
    <property type="evidence" value="ECO:0007669"/>
    <property type="project" value="InterPro"/>
</dbReference>
<protein>
    <submittedName>
        <fullName evidence="2">Carboxymuconolactone decarboxylase family protein</fullName>
    </submittedName>
</protein>
<name>A0A973A6U7_9GAMM</name>
<reference evidence="2" key="1">
    <citation type="submission" date="2020-05" db="EMBL/GenBank/DDBJ databases">
        <title>Sulfur intermediates as new biogeochemical hubs in an aquatic model microbial ecosystem.</title>
        <authorList>
            <person name="Vigneron A."/>
        </authorList>
    </citation>
    <scope>NUCLEOTIDE SEQUENCE</scope>
    <source>
        <strain evidence="2">Bin.250</strain>
    </source>
</reference>
<dbReference type="PANTHER" id="PTHR34846">
    <property type="entry name" value="4-CARBOXYMUCONOLACTONE DECARBOXYLASE FAMILY PROTEIN (AFU_ORTHOLOGUE AFUA_6G11590)"/>
    <property type="match status" value="1"/>
</dbReference>
<gene>
    <name evidence="2" type="ORF">HQ497_01370</name>
</gene>
<sequence length="219" mass="24449">MPRLRQVPRAEASANVLKFYDRLFGDRDPVSDPGTATGTPGNWWSVFALVPHIFDHATSHFGMFGMFADKSVSELDSAIREIAIMRAGYTQGSQFVFSQHCKAARKNGVTDDKIKGVSHWQVSEAFDARERAVLAWSDALILQGGRASDELFEAIHKHFSDEDILEITYHVLGYNLHAVSCKALRLEFDDVDDRIREVPAPVDGVPADWAGNAWNKESE</sequence>
<dbReference type="AlphaFoldDB" id="A0A973A6U7"/>
<dbReference type="SUPFAM" id="SSF69118">
    <property type="entry name" value="AhpD-like"/>
    <property type="match status" value="1"/>
</dbReference>